<dbReference type="AlphaFoldDB" id="A0AAN6YPH8"/>
<accession>A0AAN6YPH8</accession>
<dbReference type="EMBL" id="MU865441">
    <property type="protein sequence ID" value="KAK4223069.1"/>
    <property type="molecule type" value="Genomic_DNA"/>
</dbReference>
<protein>
    <submittedName>
        <fullName evidence="1">Uncharacterized protein</fullName>
    </submittedName>
</protein>
<gene>
    <name evidence="1" type="ORF">QBC38DRAFT_503452</name>
</gene>
<dbReference type="Proteomes" id="UP001301958">
    <property type="component" value="Unassembled WGS sequence"/>
</dbReference>
<evidence type="ECO:0000313" key="2">
    <source>
        <dbReference type="Proteomes" id="UP001301958"/>
    </source>
</evidence>
<evidence type="ECO:0000313" key="1">
    <source>
        <dbReference type="EMBL" id="KAK4223069.1"/>
    </source>
</evidence>
<reference evidence="1" key="2">
    <citation type="submission" date="2023-05" db="EMBL/GenBank/DDBJ databases">
        <authorList>
            <consortium name="Lawrence Berkeley National Laboratory"/>
            <person name="Steindorff A."/>
            <person name="Hensen N."/>
            <person name="Bonometti L."/>
            <person name="Westerberg I."/>
            <person name="Brannstrom I.O."/>
            <person name="Guillou S."/>
            <person name="Cros-Aarteil S."/>
            <person name="Calhoun S."/>
            <person name="Haridas S."/>
            <person name="Kuo A."/>
            <person name="Mondo S."/>
            <person name="Pangilinan J."/>
            <person name="Riley R."/>
            <person name="Labutti K."/>
            <person name="Andreopoulos B."/>
            <person name="Lipzen A."/>
            <person name="Chen C."/>
            <person name="Yanf M."/>
            <person name="Daum C."/>
            <person name="Ng V."/>
            <person name="Clum A."/>
            <person name="Ohm R."/>
            <person name="Martin F."/>
            <person name="Silar P."/>
            <person name="Natvig D."/>
            <person name="Lalanne C."/>
            <person name="Gautier V."/>
            <person name="Ament-Velasquez S.L."/>
            <person name="Kruys A."/>
            <person name="Hutchinson M.I."/>
            <person name="Powell A.J."/>
            <person name="Barry K."/>
            <person name="Miller A.N."/>
            <person name="Grigoriev I.V."/>
            <person name="Debuchy R."/>
            <person name="Gladieux P."/>
            <person name="Thoren M.H."/>
            <person name="Johannesson H."/>
        </authorList>
    </citation>
    <scope>NUCLEOTIDE SEQUENCE</scope>
    <source>
        <strain evidence="1">CBS 990.96</strain>
    </source>
</reference>
<comment type="caution">
    <text evidence="1">The sequence shown here is derived from an EMBL/GenBank/DDBJ whole genome shotgun (WGS) entry which is preliminary data.</text>
</comment>
<reference evidence="1" key="1">
    <citation type="journal article" date="2023" name="Mol. Phylogenet. Evol.">
        <title>Genome-scale phylogeny and comparative genomics of the fungal order Sordariales.</title>
        <authorList>
            <person name="Hensen N."/>
            <person name="Bonometti L."/>
            <person name="Westerberg I."/>
            <person name="Brannstrom I.O."/>
            <person name="Guillou S."/>
            <person name="Cros-Aarteil S."/>
            <person name="Calhoun S."/>
            <person name="Haridas S."/>
            <person name="Kuo A."/>
            <person name="Mondo S."/>
            <person name="Pangilinan J."/>
            <person name="Riley R."/>
            <person name="LaButti K."/>
            <person name="Andreopoulos B."/>
            <person name="Lipzen A."/>
            <person name="Chen C."/>
            <person name="Yan M."/>
            <person name="Daum C."/>
            <person name="Ng V."/>
            <person name="Clum A."/>
            <person name="Steindorff A."/>
            <person name="Ohm R.A."/>
            <person name="Martin F."/>
            <person name="Silar P."/>
            <person name="Natvig D.O."/>
            <person name="Lalanne C."/>
            <person name="Gautier V."/>
            <person name="Ament-Velasquez S.L."/>
            <person name="Kruys A."/>
            <person name="Hutchinson M.I."/>
            <person name="Powell A.J."/>
            <person name="Barry K."/>
            <person name="Miller A.N."/>
            <person name="Grigoriev I.V."/>
            <person name="Debuchy R."/>
            <person name="Gladieux P."/>
            <person name="Hiltunen Thoren M."/>
            <person name="Johannesson H."/>
        </authorList>
    </citation>
    <scope>NUCLEOTIDE SEQUENCE</scope>
    <source>
        <strain evidence="1">CBS 990.96</strain>
    </source>
</reference>
<sequence length="301" mass="33980">MPLICGEREYAFTRLQLEVISRYDDESVLVWRDNDPRKKCEILEVGYHFQQGISSSPVVAPMPEYFRHSMGLIRHRFDTNRRGFVMTNTGLEMTAEPFQLEDSNTDDGYPVVFLLRPSEPDEDHALEVYDKFFSLGKHSIVILDHDTPLSPVTPRKETLSFKMRVALSLSMGTWAYTAQRISTGSWDIESTATLGGAISTLSKGAAYICRTKPKDRTLIHSASFTVIVKWKRRSLSCGIWNMAWATNQDLANLLDSDQDRLWPLVAPLPSDLRIGLAHQEMAIKIRVMSDNIGDGHVGGSE</sequence>
<organism evidence="1 2">
    <name type="scientific">Podospora fimiseda</name>
    <dbReference type="NCBI Taxonomy" id="252190"/>
    <lineage>
        <taxon>Eukaryota</taxon>
        <taxon>Fungi</taxon>
        <taxon>Dikarya</taxon>
        <taxon>Ascomycota</taxon>
        <taxon>Pezizomycotina</taxon>
        <taxon>Sordariomycetes</taxon>
        <taxon>Sordariomycetidae</taxon>
        <taxon>Sordariales</taxon>
        <taxon>Podosporaceae</taxon>
        <taxon>Podospora</taxon>
    </lineage>
</organism>
<proteinExistence type="predicted"/>
<keyword evidence="2" id="KW-1185">Reference proteome</keyword>
<name>A0AAN6YPH8_9PEZI</name>